<dbReference type="Proteomes" id="UP000243488">
    <property type="component" value="Chromosome"/>
</dbReference>
<name>A0A1V0B6K5_9GAMM</name>
<keyword evidence="2" id="KW-1185">Reference proteome</keyword>
<dbReference type="EMBL" id="CP020100">
    <property type="protein sequence ID" value="AQZ95566.1"/>
    <property type="molecule type" value="Genomic_DNA"/>
</dbReference>
<dbReference type="KEGG" id="ppha:BVH74_12760"/>
<dbReference type="STRING" id="1931241.BVH74_12760"/>
<organism evidence="1 2">
    <name type="scientific">Halopseudomonas phragmitis</name>
    <dbReference type="NCBI Taxonomy" id="1931241"/>
    <lineage>
        <taxon>Bacteria</taxon>
        <taxon>Pseudomonadati</taxon>
        <taxon>Pseudomonadota</taxon>
        <taxon>Gammaproteobacteria</taxon>
        <taxon>Pseudomonadales</taxon>
        <taxon>Pseudomonadaceae</taxon>
        <taxon>Halopseudomonas</taxon>
    </lineage>
</organism>
<evidence type="ECO:0000313" key="2">
    <source>
        <dbReference type="Proteomes" id="UP000243488"/>
    </source>
</evidence>
<proteinExistence type="predicted"/>
<protein>
    <submittedName>
        <fullName evidence="1">Uncharacterized protein</fullName>
    </submittedName>
</protein>
<accession>A0A1V0B6K5</accession>
<dbReference type="RefSeq" id="WP_080050434.1">
    <property type="nucleotide sequence ID" value="NZ_CP020100.1"/>
</dbReference>
<dbReference type="AlphaFoldDB" id="A0A1V0B6K5"/>
<evidence type="ECO:0000313" key="1">
    <source>
        <dbReference type="EMBL" id="AQZ95566.1"/>
    </source>
</evidence>
<sequence length="569" mass="63438">MLLDAWIPRSLVQAFNPLISGDYDTYDPDDIVGHPPAAAQAARLSGGELAHHWPVASEQQRELLARAAQCFSDDYYHRIHINPRSLDLGNVVSAQTTPVWVWNAYLIPQTLNSITGLDEGIEVSGQPAPPLLYAALQEREYQVSVTPDGQPVLDTVLSWVFGNGEQPGLRITANRIIAWSFAPDWGEGIRERFEWLTDVMTSETYAQQRRALRTAPRRELGAPMYVEGRERQMLDLALFGWGSRVWALPIWPDIQLLEQSVPVDSLRINCETEYLDFRAGGLAMLRGESAFQFEVVEVESVDSAGLDLKRGTQQAWPAGSRLYPARPAQLTRQPEVIRLTDTIDEAEVQFLILEPSDCDTLTDLTTYRGWPVLDVRPDESEDLTRQYERMLVTLDSRTALPLVSDIPGRAMPVTGWRWIDMGRAARHWYRCLLYTLRGQQAAVWVPTHADDLTLVDTVSDAATTIDVLNVGYARFGQARAGRRDIRIELVTGQVLYRRITGASEITADIERLAIDVALGVAVEPADIARICWMALSCGASDSAEIDHVTDSEGVASAALVFRGVRDDDL</sequence>
<gene>
    <name evidence="1" type="ORF">BVH74_12760</name>
</gene>
<reference evidence="1 2" key="1">
    <citation type="submission" date="2017-03" db="EMBL/GenBank/DDBJ databases">
        <title>Complete genome sequence of the novel DNRA strain Pseudomonas sp. S-6-2 isolated from Chinese polluted river sediment. Journal of Biotechnology.</title>
        <authorList>
            <person name="Li J."/>
            <person name="Xiang F."/>
            <person name="Wang L."/>
            <person name="Xi L."/>
            <person name="Liu J."/>
        </authorList>
    </citation>
    <scope>NUCLEOTIDE SEQUENCE [LARGE SCALE GENOMIC DNA]</scope>
    <source>
        <strain evidence="1 2">S-6-2</strain>
    </source>
</reference>